<reference evidence="4" key="2">
    <citation type="submission" date="2025-08" db="UniProtKB">
        <authorList>
            <consortium name="Ensembl"/>
        </authorList>
    </citation>
    <scope>IDENTIFICATION</scope>
</reference>
<dbReference type="InterPro" id="IPR002634">
    <property type="entry name" value="BolA"/>
</dbReference>
<dbReference type="GO" id="GO:0005739">
    <property type="term" value="C:mitochondrion"/>
    <property type="evidence" value="ECO:0007669"/>
    <property type="project" value="TreeGrafter"/>
</dbReference>
<evidence type="ECO:0000256" key="2">
    <source>
        <dbReference type="RuleBase" id="RU003860"/>
    </source>
</evidence>
<dbReference type="InterPro" id="IPR036065">
    <property type="entry name" value="BolA-like_sf"/>
</dbReference>
<evidence type="ECO:0000313" key="5">
    <source>
        <dbReference type="Proteomes" id="UP000694387"/>
    </source>
</evidence>
<dbReference type="GeneTree" id="ENSGT00950000186349"/>
<feature type="compositionally biased region" description="Basic and acidic residues" evidence="3">
    <location>
        <begin position="126"/>
        <end position="142"/>
    </location>
</feature>
<evidence type="ECO:0000256" key="1">
    <source>
        <dbReference type="ARBA" id="ARBA00005578"/>
    </source>
</evidence>
<keyword evidence="5" id="KW-1185">Reference proteome</keyword>
<proteinExistence type="inferred from homology"/>
<reference evidence="4" key="3">
    <citation type="submission" date="2025-09" db="UniProtKB">
        <authorList>
            <consortium name="Ensembl"/>
        </authorList>
    </citation>
    <scope>IDENTIFICATION</scope>
</reference>
<reference evidence="4 5" key="1">
    <citation type="journal article" date="2020" name="Nat. Commun.">
        <title>Donkey genomes provide new insights into domestication and selection for coat color.</title>
        <authorList>
            <person name="Wang"/>
            <person name="C."/>
            <person name="Li"/>
            <person name="H."/>
            <person name="Guo"/>
            <person name="Y."/>
            <person name="Huang"/>
            <person name="J."/>
            <person name="Sun"/>
            <person name="Y."/>
            <person name="Min"/>
            <person name="J."/>
            <person name="Wang"/>
            <person name="J."/>
            <person name="Fang"/>
            <person name="X."/>
            <person name="Zhao"/>
            <person name="Z."/>
            <person name="Wang"/>
            <person name="S."/>
            <person name="Zhang"/>
            <person name="Y."/>
            <person name="Liu"/>
            <person name="Q."/>
            <person name="Jiang"/>
            <person name="Q."/>
            <person name="Wang"/>
            <person name="X."/>
            <person name="Guo"/>
            <person name="Y."/>
            <person name="Yang"/>
            <person name="C."/>
            <person name="Wang"/>
            <person name="Y."/>
            <person name="Tian"/>
            <person name="F."/>
            <person name="Zhuang"/>
            <person name="G."/>
            <person name="Fan"/>
            <person name="Y."/>
            <person name="Gao"/>
            <person name="Q."/>
            <person name="Li"/>
            <person name="Y."/>
            <person name="Ju"/>
            <person name="Z."/>
            <person name="Li"/>
            <person name="J."/>
            <person name="Li"/>
            <person name="R."/>
            <person name="Hou"/>
            <person name="M."/>
            <person name="Yang"/>
            <person name="G."/>
            <person name="Liu"/>
            <person name="G."/>
            <person name="Liu"/>
            <person name="W."/>
            <person name="Guo"/>
            <person name="J."/>
            <person name="Pan"/>
            <person name="S."/>
            <person name="Fan"/>
            <person name="G."/>
            <person name="Zhang"/>
            <person name="W."/>
            <person name="Zhang"/>
            <person name="R."/>
            <person name="Yu"/>
            <person name="J."/>
            <person name="Zhang"/>
            <person name="X."/>
            <person name="Yin"/>
            <person name="Q."/>
            <person name="Ji"/>
            <person name="C."/>
            <person name="Jin"/>
            <person name="Y."/>
            <person name="Yue"/>
            <person name="G."/>
            <person name="Liu"/>
            <person name="M."/>
            <person name="Xu"/>
            <person name="J."/>
            <person name="Liu"/>
            <person name="S."/>
            <person name="Jordana"/>
            <person name="J."/>
            <person name="Noce"/>
            <person name="A."/>
            <person name="Amills"/>
            <person name="M."/>
            <person name="Wu"/>
            <person name="D.D."/>
            <person name="Li"/>
            <person name="S."/>
            <person name="Zhou"/>
            <person name="X. and Zhong"/>
            <person name="J."/>
        </authorList>
    </citation>
    <scope>NUCLEOTIDE SEQUENCE [LARGE SCALE GENOMIC DNA]</scope>
</reference>
<dbReference type="Gene3D" id="3.30.300.90">
    <property type="entry name" value="BolA-like"/>
    <property type="match status" value="1"/>
</dbReference>
<dbReference type="SUPFAM" id="SSF82657">
    <property type="entry name" value="BolA-like"/>
    <property type="match status" value="1"/>
</dbReference>
<name>A0A8C4LAT3_EQUAS</name>
<dbReference type="Ensembl" id="ENSEAST00005007008.2">
    <property type="protein sequence ID" value="ENSEASP00005006410.2"/>
    <property type="gene ID" value="ENSEASG00005004740.2"/>
</dbReference>
<feature type="region of interest" description="Disordered" evidence="3">
    <location>
        <begin position="114"/>
        <end position="142"/>
    </location>
</feature>
<dbReference type="AlphaFoldDB" id="A0A8C4LAT3"/>
<dbReference type="PANTHER" id="PTHR46229:SF2">
    <property type="entry name" value="BOLA-LIKE PROTEIN 1"/>
    <property type="match status" value="1"/>
</dbReference>
<evidence type="ECO:0000256" key="3">
    <source>
        <dbReference type="SAM" id="MobiDB-lite"/>
    </source>
</evidence>
<protein>
    <submittedName>
        <fullName evidence="4">Uncharacterized protein</fullName>
    </submittedName>
</protein>
<sequence length="163" mass="17771">MQLVEAFEHISQECGSGASLPGFISQLCHFLAGNISPTKAAIRTKLEQALDPEVLELCNESGSHAVPPGGGMRFHVAVVSSLLKRLSLLQGHQLVHTAVRGWLGQSMHWPCRRGPLPVREPSGLGENEKTRGTPEPQKRGKTRIEMRWVRILGPSSPNTSRGL</sequence>
<evidence type="ECO:0000313" key="4">
    <source>
        <dbReference type="Ensembl" id="ENSEASP00005006410.2"/>
    </source>
</evidence>
<dbReference type="PANTHER" id="PTHR46229">
    <property type="entry name" value="BOLA TRANSCRIPTION REGULATOR"/>
    <property type="match status" value="1"/>
</dbReference>
<dbReference type="Pfam" id="PF01722">
    <property type="entry name" value="BolA"/>
    <property type="match status" value="1"/>
</dbReference>
<accession>A0A8C4LAT3</accession>
<dbReference type="Proteomes" id="UP000694387">
    <property type="component" value="Chromosome 5"/>
</dbReference>
<comment type="similarity">
    <text evidence="1 2">Belongs to the BolA/IbaG family.</text>
</comment>
<organism evidence="4 5">
    <name type="scientific">Equus asinus</name>
    <name type="common">Donkey</name>
    <name type="synonym">Equus africanus asinus</name>
    <dbReference type="NCBI Taxonomy" id="9793"/>
    <lineage>
        <taxon>Eukaryota</taxon>
        <taxon>Metazoa</taxon>
        <taxon>Chordata</taxon>
        <taxon>Craniata</taxon>
        <taxon>Vertebrata</taxon>
        <taxon>Euteleostomi</taxon>
        <taxon>Mammalia</taxon>
        <taxon>Eutheria</taxon>
        <taxon>Laurasiatheria</taxon>
        <taxon>Perissodactyla</taxon>
        <taxon>Equidae</taxon>
        <taxon>Equus</taxon>
    </lineage>
</organism>
<dbReference type="InterPro" id="IPR050961">
    <property type="entry name" value="BolA/IbaG_stress_morph_reg"/>
</dbReference>